<sequence>MRSWWGWGDVEEALSDGETQALAARVATLLPGHDLTDHQPPDPGALGLAPRGSPRRRRWPGCARPTSSIAPGMRAARHFATSHATCRAASTMSPI</sequence>
<organism evidence="2 3">
    <name type="scientific">Mycobacterium kansasii</name>
    <dbReference type="NCBI Taxonomy" id="1768"/>
    <lineage>
        <taxon>Bacteria</taxon>
        <taxon>Bacillati</taxon>
        <taxon>Actinomycetota</taxon>
        <taxon>Actinomycetes</taxon>
        <taxon>Mycobacteriales</taxon>
        <taxon>Mycobacteriaceae</taxon>
        <taxon>Mycobacterium</taxon>
    </lineage>
</organism>
<accession>A0A1V3XW31</accession>
<dbReference type="EMBL" id="MVBM01000001">
    <property type="protein sequence ID" value="OOK82976.1"/>
    <property type="molecule type" value="Genomic_DNA"/>
</dbReference>
<evidence type="ECO:0000313" key="3">
    <source>
        <dbReference type="Proteomes" id="UP000189229"/>
    </source>
</evidence>
<gene>
    <name evidence="2" type="primary">agpS</name>
    <name evidence="2" type="ORF">BZL30_1148</name>
</gene>
<proteinExistence type="predicted"/>
<reference evidence="2 3" key="1">
    <citation type="submission" date="2017-02" db="EMBL/GenBank/DDBJ databases">
        <title>Complete genome sequences of Mycobacterium kansasii strains isolated from rhesus macaques.</title>
        <authorList>
            <person name="Panda A."/>
            <person name="Nagaraj S."/>
            <person name="Zhao X."/>
            <person name="Tettelin H."/>
            <person name="Detolla L.J."/>
        </authorList>
    </citation>
    <scope>NUCLEOTIDE SEQUENCE [LARGE SCALE GENOMIC DNA]</scope>
    <source>
        <strain evidence="2 3">11-3813</strain>
    </source>
</reference>
<comment type="caution">
    <text evidence="2">The sequence shown here is derived from an EMBL/GenBank/DDBJ whole genome shotgun (WGS) entry which is preliminary data.</text>
</comment>
<feature type="region of interest" description="Disordered" evidence="1">
    <location>
        <begin position="32"/>
        <end position="68"/>
    </location>
</feature>
<evidence type="ECO:0000256" key="1">
    <source>
        <dbReference type="SAM" id="MobiDB-lite"/>
    </source>
</evidence>
<dbReference type="Proteomes" id="UP000189229">
    <property type="component" value="Unassembled WGS sequence"/>
</dbReference>
<name>A0A1V3XW31_MYCKA</name>
<protein>
    <submittedName>
        <fullName evidence="2">Alkyldihydroxyacetonephosphate synthase AgpS domain protein</fullName>
    </submittedName>
</protein>
<dbReference type="AlphaFoldDB" id="A0A1V3XW31"/>
<evidence type="ECO:0000313" key="2">
    <source>
        <dbReference type="EMBL" id="OOK82976.1"/>
    </source>
</evidence>